<proteinExistence type="predicted"/>
<dbReference type="RefSeq" id="WP_183062069.1">
    <property type="nucleotide sequence ID" value="NZ_RBWV01000016.1"/>
</dbReference>
<evidence type="ECO:0000313" key="3">
    <source>
        <dbReference type="EMBL" id="RKS68637.1"/>
    </source>
</evidence>
<dbReference type="SUPFAM" id="SSF51126">
    <property type="entry name" value="Pectin lyase-like"/>
    <property type="match status" value="1"/>
</dbReference>
<evidence type="ECO:0000313" key="4">
    <source>
        <dbReference type="Proteomes" id="UP000281955"/>
    </source>
</evidence>
<dbReference type="NCBIfam" id="TIGR03807">
    <property type="entry name" value="RR_fam_repeat"/>
    <property type="match status" value="1"/>
</dbReference>
<protein>
    <submittedName>
        <fullName evidence="3">Putative cofactor-binding repeat protein</fullName>
    </submittedName>
</protein>
<dbReference type="EMBL" id="RBWV01000016">
    <property type="protein sequence ID" value="RKS68637.1"/>
    <property type="molecule type" value="Genomic_DNA"/>
</dbReference>
<dbReference type="Gene3D" id="2.160.20.10">
    <property type="entry name" value="Single-stranded right-handed beta-helix, Pectin lyase-like"/>
    <property type="match status" value="1"/>
</dbReference>
<evidence type="ECO:0000256" key="1">
    <source>
        <dbReference type="SAM" id="MobiDB-lite"/>
    </source>
</evidence>
<dbReference type="InterPro" id="IPR022444">
    <property type="entry name" value="Cofactor-bd_rpt"/>
</dbReference>
<dbReference type="InterPro" id="IPR039448">
    <property type="entry name" value="Beta_helix"/>
</dbReference>
<name>A0A420XLC5_9ACTN</name>
<gene>
    <name evidence="3" type="ORF">CLV35_3769</name>
</gene>
<dbReference type="AlphaFoldDB" id="A0A420XLC5"/>
<dbReference type="InterPro" id="IPR012334">
    <property type="entry name" value="Pectin_lyas_fold"/>
</dbReference>
<dbReference type="Pfam" id="PF13229">
    <property type="entry name" value="Beta_helix"/>
    <property type="match status" value="1"/>
</dbReference>
<accession>A0A420XLC5</accession>
<feature type="domain" description="Right handed beta helix" evidence="2">
    <location>
        <begin position="180"/>
        <end position="308"/>
    </location>
</feature>
<organism evidence="3 4">
    <name type="scientific">Motilibacter peucedani</name>
    <dbReference type="NCBI Taxonomy" id="598650"/>
    <lineage>
        <taxon>Bacteria</taxon>
        <taxon>Bacillati</taxon>
        <taxon>Actinomycetota</taxon>
        <taxon>Actinomycetes</taxon>
        <taxon>Motilibacterales</taxon>
        <taxon>Motilibacteraceae</taxon>
        <taxon>Motilibacter</taxon>
    </lineage>
</organism>
<dbReference type="SMART" id="SM00710">
    <property type="entry name" value="PbH1"/>
    <property type="match status" value="9"/>
</dbReference>
<keyword evidence="4" id="KW-1185">Reference proteome</keyword>
<evidence type="ECO:0000259" key="2">
    <source>
        <dbReference type="Pfam" id="PF13229"/>
    </source>
</evidence>
<reference evidence="3 4" key="1">
    <citation type="submission" date="2018-10" db="EMBL/GenBank/DDBJ databases">
        <title>Genomic Encyclopedia of Archaeal and Bacterial Type Strains, Phase II (KMG-II): from individual species to whole genera.</title>
        <authorList>
            <person name="Goeker M."/>
        </authorList>
    </citation>
    <scope>NUCLEOTIDE SEQUENCE [LARGE SCALE GENOMIC DNA]</scope>
    <source>
        <strain evidence="3 4">RP-AC37</strain>
    </source>
</reference>
<dbReference type="InterPro" id="IPR006626">
    <property type="entry name" value="PbH1"/>
</dbReference>
<dbReference type="InParanoid" id="A0A420XLC5"/>
<comment type="caution">
    <text evidence="3">The sequence shown here is derived from an EMBL/GenBank/DDBJ whole genome shotgun (WGS) entry which is preliminary data.</text>
</comment>
<dbReference type="Proteomes" id="UP000281955">
    <property type="component" value="Unassembled WGS sequence"/>
</dbReference>
<feature type="region of interest" description="Disordered" evidence="1">
    <location>
        <begin position="217"/>
        <end position="238"/>
    </location>
</feature>
<dbReference type="InterPro" id="IPR011050">
    <property type="entry name" value="Pectin_lyase_fold/virulence"/>
</dbReference>
<sequence length="346" mass="35661">MLLGVLAAAAGAGTVLLLHDPADAPRTDAQGVVHLAPGDSWAGALSRAAAGATLVLDPGSYDHQVLTGVHARDVTLRGADRAGVVVDGIELDGSSGVTLRSMTVRSRDGRDESAVQLGGGSSDVTVADCTILPLARSGVDLFGRTHGVRITGNTIDGSGTTGEAATNGTSRGIHLNGAPYDRASWVADVTIEDNDISHAGSDLVLIAGARQVVIRGNTLHDPQPNDDHNDGIQDYGSDGVTIEGNTFRSHGDNGPDQGIILGRNPRVPDLTVTRTVVKDNVVEDWRGTGILLAGTDDTVVTGNVVRRTGTDAKPGSSFALQTPDGLQNTRVQLSGNDFVKVYDSGS</sequence>